<dbReference type="GO" id="GO:0005737">
    <property type="term" value="C:cytoplasm"/>
    <property type="evidence" value="ECO:0007669"/>
    <property type="project" value="UniProtKB-SubCell"/>
</dbReference>
<evidence type="ECO:0000259" key="8">
    <source>
        <dbReference type="PROSITE" id="PS50250"/>
    </source>
</evidence>
<dbReference type="GO" id="GO:0008180">
    <property type="term" value="C:COP9 signalosome"/>
    <property type="evidence" value="ECO:0000318"/>
    <property type="project" value="GO_Central"/>
</dbReference>
<name>A0A1Y1IKT1_KLENI</name>
<organism evidence="9 10">
    <name type="scientific">Klebsormidium nitens</name>
    <name type="common">Green alga</name>
    <name type="synonym">Ulothrix nitens</name>
    <dbReference type="NCBI Taxonomy" id="105231"/>
    <lineage>
        <taxon>Eukaryota</taxon>
        <taxon>Viridiplantae</taxon>
        <taxon>Streptophyta</taxon>
        <taxon>Klebsormidiophyceae</taxon>
        <taxon>Klebsormidiales</taxon>
        <taxon>Klebsormidiaceae</taxon>
        <taxon>Klebsormidium</taxon>
    </lineage>
</organism>
<dbReference type="InterPro" id="IPR000717">
    <property type="entry name" value="PCI_dom"/>
</dbReference>
<proteinExistence type="inferred from homology"/>
<evidence type="ECO:0000256" key="7">
    <source>
        <dbReference type="SAM" id="MobiDB-lite"/>
    </source>
</evidence>
<dbReference type="Proteomes" id="UP000054558">
    <property type="component" value="Unassembled WGS sequence"/>
</dbReference>
<evidence type="ECO:0000313" key="10">
    <source>
        <dbReference type="Proteomes" id="UP000054558"/>
    </source>
</evidence>
<dbReference type="AlphaFoldDB" id="A0A1Y1IKT1"/>
<evidence type="ECO:0000313" key="9">
    <source>
        <dbReference type="EMBL" id="GAQ91475.1"/>
    </source>
</evidence>
<dbReference type="InterPro" id="IPR036390">
    <property type="entry name" value="WH_DNA-bd_sf"/>
</dbReference>
<feature type="compositionally biased region" description="Polar residues" evidence="7">
    <location>
        <begin position="1"/>
        <end position="17"/>
    </location>
</feature>
<gene>
    <name evidence="9" type="ORF">KFL_007920040</name>
</gene>
<evidence type="ECO:0000256" key="6">
    <source>
        <dbReference type="ARBA" id="ARBA00023242"/>
    </source>
</evidence>
<dbReference type="Pfam" id="PF10602">
    <property type="entry name" value="RPN7"/>
    <property type="match status" value="1"/>
</dbReference>
<feature type="region of interest" description="Disordered" evidence="7">
    <location>
        <begin position="1"/>
        <end position="23"/>
    </location>
</feature>
<dbReference type="Gene3D" id="1.25.40.570">
    <property type="match status" value="1"/>
</dbReference>
<evidence type="ECO:0000256" key="4">
    <source>
        <dbReference type="ARBA" id="ARBA00022490"/>
    </source>
</evidence>
<dbReference type="Pfam" id="PF21151">
    <property type="entry name" value="CSN1_C"/>
    <property type="match status" value="1"/>
</dbReference>
<evidence type="ECO:0000256" key="1">
    <source>
        <dbReference type="ARBA" id="ARBA00004123"/>
    </source>
</evidence>
<sequence>MASGQPDANGSRPSTSDDGGPHFDLETYTSNYMGHTKIIRLRFIAEKCSDSAMELEALRMALDEIKKGDNTQVYIETIERVRGRLGRAYQHDREWVNTKEKQAAQRQERLELELNGYKTNLIKESIRMGYNDLGDFFYARGDLQAAFKSYVRTRDYCTTSKHIINMCLNVILVSIELGHFVNVTNYVQKAEQTPDNTDPVIQGKLKCAAGLAHLENKKYKLAARKFVDVNFELGTQYKKVIAPQDVALYGALCALASFDRADLKSKVIDNISFRNFLELVPDIRELINDFYASRYASCLGYLQKLKPDLLLDVHLFDHVDTLYEQIRHKALIQYTTPFISVDLNRMAASFKTNVAGLEKELAALIMENQIQARIDSHNKILYARHADQRNTSFQKALQVGADYQRDTKALLLRANLMQHDFVVKPKKGQ</sequence>
<keyword evidence="5" id="KW-0736">Signalosome</keyword>
<evidence type="ECO:0000256" key="2">
    <source>
        <dbReference type="ARBA" id="ARBA00004496"/>
    </source>
</evidence>
<keyword evidence="6" id="KW-0539">Nucleus</keyword>
<dbReference type="FunFam" id="1.25.40.570:FF:000014">
    <property type="entry name" value="COP9 signalosome complex subunit 1"/>
    <property type="match status" value="1"/>
</dbReference>
<dbReference type="InterPro" id="IPR048624">
    <property type="entry name" value="CSN1_C"/>
</dbReference>
<feature type="domain" description="PCI" evidence="8">
    <location>
        <begin position="179"/>
        <end position="388"/>
    </location>
</feature>
<comment type="subcellular location">
    <subcellularLocation>
        <location evidence="2">Cytoplasm</location>
    </subcellularLocation>
    <subcellularLocation>
        <location evidence="1">Nucleus</location>
    </subcellularLocation>
</comment>
<dbReference type="PANTHER" id="PTHR14145:SF2">
    <property type="entry name" value="COP9 SIGNALOSOME COMPLEX SUBUNIT 1"/>
    <property type="match status" value="1"/>
</dbReference>
<dbReference type="EMBL" id="DF237741">
    <property type="protein sequence ID" value="GAQ91475.1"/>
    <property type="molecule type" value="Genomic_DNA"/>
</dbReference>
<dbReference type="Pfam" id="PF01399">
    <property type="entry name" value="PCI"/>
    <property type="match status" value="1"/>
</dbReference>
<dbReference type="PROSITE" id="PS50250">
    <property type="entry name" value="PCI"/>
    <property type="match status" value="1"/>
</dbReference>
<dbReference type="InterPro" id="IPR019585">
    <property type="entry name" value="Rpn7/CSN1"/>
</dbReference>
<evidence type="ECO:0000256" key="5">
    <source>
        <dbReference type="ARBA" id="ARBA00022790"/>
    </source>
</evidence>
<protein>
    <recommendedName>
        <fullName evidence="8">PCI domain-containing protein</fullName>
    </recommendedName>
</protein>
<dbReference type="PANTHER" id="PTHR14145">
    <property type="entry name" value="26S PROTESOME SUBUNIT 6"/>
    <property type="match status" value="1"/>
</dbReference>
<evidence type="ECO:0000256" key="3">
    <source>
        <dbReference type="ARBA" id="ARBA00008793"/>
    </source>
</evidence>
<dbReference type="OrthoDB" id="422427at2759"/>
<comment type="similarity">
    <text evidence="3">Belongs to the CSN1 family.</text>
</comment>
<keyword evidence="10" id="KW-1185">Reference proteome</keyword>
<keyword evidence="4" id="KW-0963">Cytoplasm</keyword>
<dbReference type="SUPFAM" id="SSF46785">
    <property type="entry name" value="Winged helix' DNA-binding domain"/>
    <property type="match status" value="1"/>
</dbReference>
<dbReference type="InterPro" id="IPR045135">
    <property type="entry name" value="Rpn7_N"/>
</dbReference>
<reference evidence="9 10" key="1">
    <citation type="journal article" date="2014" name="Nat. Commun.">
        <title>Klebsormidium flaccidum genome reveals primary factors for plant terrestrial adaptation.</title>
        <authorList>
            <person name="Hori K."/>
            <person name="Maruyama F."/>
            <person name="Fujisawa T."/>
            <person name="Togashi T."/>
            <person name="Yamamoto N."/>
            <person name="Seo M."/>
            <person name="Sato S."/>
            <person name="Yamada T."/>
            <person name="Mori H."/>
            <person name="Tajima N."/>
            <person name="Moriyama T."/>
            <person name="Ikeuchi M."/>
            <person name="Watanabe M."/>
            <person name="Wada H."/>
            <person name="Kobayashi K."/>
            <person name="Saito M."/>
            <person name="Masuda T."/>
            <person name="Sasaki-Sekimoto Y."/>
            <person name="Mashiguchi K."/>
            <person name="Awai K."/>
            <person name="Shimojima M."/>
            <person name="Masuda S."/>
            <person name="Iwai M."/>
            <person name="Nobusawa T."/>
            <person name="Narise T."/>
            <person name="Kondo S."/>
            <person name="Saito H."/>
            <person name="Sato R."/>
            <person name="Murakawa M."/>
            <person name="Ihara Y."/>
            <person name="Oshima-Yamada Y."/>
            <person name="Ohtaka K."/>
            <person name="Satoh M."/>
            <person name="Sonobe K."/>
            <person name="Ishii M."/>
            <person name="Ohtani R."/>
            <person name="Kanamori-Sato M."/>
            <person name="Honoki R."/>
            <person name="Miyazaki D."/>
            <person name="Mochizuki H."/>
            <person name="Umetsu J."/>
            <person name="Higashi K."/>
            <person name="Shibata D."/>
            <person name="Kamiya Y."/>
            <person name="Sato N."/>
            <person name="Nakamura Y."/>
            <person name="Tabata S."/>
            <person name="Ida S."/>
            <person name="Kurokawa K."/>
            <person name="Ohta H."/>
        </authorList>
    </citation>
    <scope>NUCLEOTIDE SEQUENCE [LARGE SCALE GENOMIC DNA]</scope>
    <source>
        <strain evidence="9 10">NIES-2285</strain>
    </source>
</reference>
<dbReference type="STRING" id="105231.A0A1Y1IKT1"/>
<dbReference type="OMA" id="IYLQNWA"/>
<dbReference type="SMART" id="SM00088">
    <property type="entry name" value="PINT"/>
    <property type="match status" value="1"/>
</dbReference>
<accession>A0A1Y1IKT1</accession>